<evidence type="ECO:0000313" key="2">
    <source>
        <dbReference type="EMBL" id="RMX46456.1"/>
    </source>
</evidence>
<dbReference type="SUPFAM" id="SSF49785">
    <property type="entry name" value="Galactose-binding domain-like"/>
    <property type="match status" value="1"/>
</dbReference>
<evidence type="ECO:0000313" key="3">
    <source>
        <dbReference type="Proteomes" id="UP000275408"/>
    </source>
</evidence>
<dbReference type="Proteomes" id="UP000275408">
    <property type="component" value="Unassembled WGS sequence"/>
</dbReference>
<dbReference type="InterPro" id="IPR000421">
    <property type="entry name" value="FA58C"/>
</dbReference>
<dbReference type="Pfam" id="PF00754">
    <property type="entry name" value="F5_F8_type_C"/>
    <property type="match status" value="1"/>
</dbReference>
<gene>
    <name evidence="2" type="ORF">pdam_00000545</name>
</gene>
<dbReference type="Gene3D" id="2.60.120.260">
    <property type="entry name" value="Galactose-binding domain-like"/>
    <property type="match status" value="1"/>
</dbReference>
<sequence>MLFVFYCFVLTVLASQPGSFISKCAVAVIRAGYRLFAVENNDTCSANATTPQKIKILQESKKCGLEHTNAFQFYTIKDLRCQGTLGMESGLLTDEQISFSFQEKYNTKVVRLHHTRKSRIAYVEDSNQWLQLDLRAQNTEVTRLSTQGSHQHDKWVKKYKLQYSNYGGPTGGFNFTETG</sequence>
<feature type="domain" description="F5/8 type C" evidence="1">
    <location>
        <begin position="124"/>
        <end position="167"/>
    </location>
</feature>
<keyword evidence="3" id="KW-1185">Reference proteome</keyword>
<dbReference type="PANTHER" id="PTHR24543:SF325">
    <property type="entry name" value="F5_8 TYPE C DOMAIN-CONTAINING PROTEIN"/>
    <property type="match status" value="1"/>
</dbReference>
<comment type="caution">
    <text evidence="2">The sequence shown here is derived from an EMBL/GenBank/DDBJ whole genome shotgun (WGS) entry which is preliminary data.</text>
</comment>
<accession>A0A3M6TYM1</accession>
<proteinExistence type="predicted"/>
<name>A0A3M6TYM1_POCDA</name>
<dbReference type="InterPro" id="IPR008979">
    <property type="entry name" value="Galactose-bd-like_sf"/>
</dbReference>
<dbReference type="PANTHER" id="PTHR24543">
    <property type="entry name" value="MULTICOPPER OXIDASE-RELATED"/>
    <property type="match status" value="1"/>
</dbReference>
<dbReference type="AlphaFoldDB" id="A0A3M6TYM1"/>
<protein>
    <recommendedName>
        <fullName evidence="1">F5/8 type C domain-containing protein</fullName>
    </recommendedName>
</protein>
<reference evidence="2 3" key="1">
    <citation type="journal article" date="2018" name="Sci. Rep.">
        <title>Comparative analysis of the Pocillopora damicornis genome highlights role of immune system in coral evolution.</title>
        <authorList>
            <person name="Cunning R."/>
            <person name="Bay R.A."/>
            <person name="Gillette P."/>
            <person name="Baker A.C."/>
            <person name="Traylor-Knowles N."/>
        </authorList>
    </citation>
    <scope>NUCLEOTIDE SEQUENCE [LARGE SCALE GENOMIC DNA]</scope>
    <source>
        <strain evidence="2">RSMAS</strain>
        <tissue evidence="2">Whole animal</tissue>
    </source>
</reference>
<dbReference type="EMBL" id="RCHS01002704">
    <property type="protein sequence ID" value="RMX46456.1"/>
    <property type="molecule type" value="Genomic_DNA"/>
</dbReference>
<evidence type="ECO:0000259" key="1">
    <source>
        <dbReference type="Pfam" id="PF00754"/>
    </source>
</evidence>
<organism evidence="2 3">
    <name type="scientific">Pocillopora damicornis</name>
    <name type="common">Cauliflower coral</name>
    <name type="synonym">Millepora damicornis</name>
    <dbReference type="NCBI Taxonomy" id="46731"/>
    <lineage>
        <taxon>Eukaryota</taxon>
        <taxon>Metazoa</taxon>
        <taxon>Cnidaria</taxon>
        <taxon>Anthozoa</taxon>
        <taxon>Hexacorallia</taxon>
        <taxon>Scleractinia</taxon>
        <taxon>Astrocoeniina</taxon>
        <taxon>Pocilloporidae</taxon>
        <taxon>Pocillopora</taxon>
    </lineage>
</organism>